<dbReference type="Proteomes" id="UP000293568">
    <property type="component" value="Chromosome"/>
</dbReference>
<keyword evidence="2" id="KW-1185">Reference proteome</keyword>
<dbReference type="OrthoDB" id="9793856at2"/>
<dbReference type="InterPro" id="IPR008929">
    <property type="entry name" value="Chondroitin_lyas"/>
</dbReference>
<dbReference type="SUPFAM" id="SSF48230">
    <property type="entry name" value="Chondroitin AC/alginate lyase"/>
    <property type="match status" value="1"/>
</dbReference>
<evidence type="ECO:0000313" key="2">
    <source>
        <dbReference type="Proteomes" id="UP000293568"/>
    </source>
</evidence>
<evidence type="ECO:0000313" key="1">
    <source>
        <dbReference type="EMBL" id="QAY68007.1"/>
    </source>
</evidence>
<sequence length="609" mass="68415">MYSSSEIREAVRQLEPVNERLYYPEGGRLFWQKVLESDDYTAVAGEIRSEGERLLAEPIPALSYKLFMRFEEQGSRLEYESVYFERRRRLNTFVLLSLLEPEETVYAEQRDEIIWAVCNEYTWCLPAHVRSTQVTGAIDLFAAETAFTLAEMLVLLGGRLPAMLRVRIREELERRLFRPYLEGGPFSWERADHNWAAVCAGSVGAAALLVMEEQERLADVLEKALGSMGSYLSGFGEDGACLEGIGYWNYGFGYYVYFADLLKQRTSGRLNLFAGDKIRQIALFQQKCYLGGDMTANFSDSLARTQVQLGLSHYLSRIYPDIDVPPLQVRAAFTDDHCSRWAPAFRNMIWYDQHKQAAEWRAADYVLPDAQWVVSRHQTACGSFGFAAKGGHNGEPHNHNDVGHFIVYADGYALLHDLGSGEYTADYFGAGRYAIDCNGSQSHSVPIVDGRRQAAGAEYAARGTEAELAEHAVSFRADLAGAYEPGAVNSLVRSLIWHKQELPVLTLADEYAFNRKPVQVVERFVTPYPPHIGEDAVWVKPPGAKHALRIRYDEQAVVASAGSHTYSNHFGVNTPWYTIDFTLVQPALQARVELSFELALQIQDAGSGM</sequence>
<protein>
    <recommendedName>
        <fullName evidence="3">Heparinase</fullName>
    </recommendedName>
</protein>
<dbReference type="EMBL" id="CP035492">
    <property type="protein sequence ID" value="QAY68007.1"/>
    <property type="molecule type" value="Genomic_DNA"/>
</dbReference>
<proteinExistence type="predicted"/>
<reference evidence="1 2" key="1">
    <citation type="submission" date="2019-01" db="EMBL/GenBank/DDBJ databases">
        <title>Genome sequencing of strain FW100M-2.</title>
        <authorList>
            <person name="Heo J."/>
            <person name="Kim S.-J."/>
            <person name="Kim J.-S."/>
            <person name="Hong S.-B."/>
            <person name="Kwon S.-W."/>
        </authorList>
    </citation>
    <scope>NUCLEOTIDE SEQUENCE [LARGE SCALE GENOMIC DNA]</scope>
    <source>
        <strain evidence="1 2">FW100M-2</strain>
    </source>
</reference>
<dbReference type="Gene3D" id="1.50.10.100">
    <property type="entry name" value="Chondroitin AC/alginate lyase"/>
    <property type="match status" value="1"/>
</dbReference>
<dbReference type="AlphaFoldDB" id="A0A4P6F4A7"/>
<dbReference type="PANTHER" id="PTHR38045:SF1">
    <property type="entry name" value="HEPARINASE II_III-LIKE PROTEIN"/>
    <property type="match status" value="1"/>
</dbReference>
<gene>
    <name evidence="1" type="ORF">ET464_18140</name>
</gene>
<organism evidence="1 2">
    <name type="scientific">Paenibacillus protaetiae</name>
    <dbReference type="NCBI Taxonomy" id="2509456"/>
    <lineage>
        <taxon>Bacteria</taxon>
        <taxon>Bacillati</taxon>
        <taxon>Bacillota</taxon>
        <taxon>Bacilli</taxon>
        <taxon>Bacillales</taxon>
        <taxon>Paenibacillaceae</taxon>
        <taxon>Paenibacillus</taxon>
    </lineage>
</organism>
<name>A0A4P6F4A7_9BACL</name>
<accession>A0A4P6F4A7</accession>
<dbReference type="PANTHER" id="PTHR38045">
    <property type="entry name" value="CHROMOSOME 1, WHOLE GENOME SHOTGUN SEQUENCE"/>
    <property type="match status" value="1"/>
</dbReference>
<dbReference type="Gene3D" id="2.70.98.70">
    <property type="match status" value="1"/>
</dbReference>
<dbReference type="RefSeq" id="WP_129443364.1">
    <property type="nucleotide sequence ID" value="NZ_CP035492.1"/>
</dbReference>
<evidence type="ECO:0008006" key="3">
    <source>
        <dbReference type="Google" id="ProtNLM"/>
    </source>
</evidence>
<dbReference type="KEGG" id="pprt:ET464_18140"/>